<reference evidence="2" key="1">
    <citation type="submission" date="2021-05" db="EMBL/GenBank/DDBJ databases">
        <authorList>
            <person name="Stam R."/>
        </authorList>
    </citation>
    <scope>NUCLEOTIDE SEQUENCE</scope>
    <source>
        <strain evidence="2">CS162</strain>
    </source>
</reference>
<name>A0A8J2HSJ1_9PLEO</name>
<dbReference type="GeneID" id="67019340"/>
<organism evidence="2 3">
    <name type="scientific">Alternaria atra</name>
    <dbReference type="NCBI Taxonomy" id="119953"/>
    <lineage>
        <taxon>Eukaryota</taxon>
        <taxon>Fungi</taxon>
        <taxon>Dikarya</taxon>
        <taxon>Ascomycota</taxon>
        <taxon>Pezizomycotina</taxon>
        <taxon>Dothideomycetes</taxon>
        <taxon>Pleosporomycetidae</taxon>
        <taxon>Pleosporales</taxon>
        <taxon>Pleosporineae</taxon>
        <taxon>Pleosporaceae</taxon>
        <taxon>Alternaria</taxon>
        <taxon>Alternaria sect. Ulocladioides</taxon>
    </lineage>
</organism>
<feature type="region of interest" description="Disordered" evidence="1">
    <location>
        <begin position="143"/>
        <end position="228"/>
    </location>
</feature>
<feature type="compositionally biased region" description="Polar residues" evidence="1">
    <location>
        <begin position="434"/>
        <end position="452"/>
    </location>
</feature>
<evidence type="ECO:0000313" key="3">
    <source>
        <dbReference type="Proteomes" id="UP000676310"/>
    </source>
</evidence>
<feature type="compositionally biased region" description="Low complexity" evidence="1">
    <location>
        <begin position="351"/>
        <end position="364"/>
    </location>
</feature>
<dbReference type="Proteomes" id="UP000676310">
    <property type="component" value="Unassembled WGS sequence"/>
</dbReference>
<comment type="caution">
    <text evidence="2">The sequence shown here is derived from an EMBL/GenBank/DDBJ whole genome shotgun (WGS) entry which is preliminary data.</text>
</comment>
<dbReference type="Pfam" id="PF03525">
    <property type="entry name" value="Meiotic_rec114"/>
    <property type="match status" value="1"/>
</dbReference>
<dbReference type="GO" id="GO:0007131">
    <property type="term" value="P:reciprocal meiotic recombination"/>
    <property type="evidence" value="ECO:0007669"/>
    <property type="project" value="InterPro"/>
</dbReference>
<feature type="region of interest" description="Disordered" evidence="1">
    <location>
        <begin position="258"/>
        <end position="472"/>
    </location>
</feature>
<keyword evidence="3" id="KW-1185">Reference proteome</keyword>
<sequence length="540" mass="58433">MMFSLPLTTLSTAQDTDASEQSFNWQKETNDLTLVIDSYGARGGFQLLKVAQGSQIRQTIEIERLINQGNQMTRLTQERGVQMQTDQLPITAIVRCPLLAIRWQVSNNKLRRIQMRLKSDKDFDTLFNHLLQLGLYMSGTKGALPQSTPTVPSPSPARALSSRPSLTVVTYSEQPDRGPVAGGLSCPPSRLAEISSRPYTSHNASSTPDSQLQGAPYTRPVSATPGYASGEGNISASFLSPLAPPVFFARPTSATSDILGRSHLDSPYASDQHMPTIEGSPCTSTERPSTAMLFNRPNSANRPASANRPDSVETLPPRRELPFSRLSSPRSSGSDSMRPSTGTMGPPPLPARVASGRPSSSRSPNSKEIELPPLPQPTVISKTARGKQVMQQPPHTPNQDQYSPQRAKTSPHQGVESQSPLTSSPVSSPLSFRKLSSTALPTPFGSLSNTAQKTHHPMSHNAADTPPTSVASHRGATVSYMGSAIGMHGNDGLAAYALQSDEERREALNEFVYRHLESEDFLTLVQDMETAWARVALGMQ</sequence>
<dbReference type="AlphaFoldDB" id="A0A8J2HSJ1"/>
<feature type="compositionally biased region" description="Polar residues" evidence="1">
    <location>
        <begin position="197"/>
        <end position="213"/>
    </location>
</feature>
<evidence type="ECO:0000256" key="1">
    <source>
        <dbReference type="SAM" id="MobiDB-lite"/>
    </source>
</evidence>
<feature type="compositionally biased region" description="Low complexity" evidence="1">
    <location>
        <begin position="417"/>
        <end position="431"/>
    </location>
</feature>
<protein>
    <submittedName>
        <fullName evidence="2">Uncharacterized protein</fullName>
    </submittedName>
</protein>
<evidence type="ECO:0000313" key="2">
    <source>
        <dbReference type="EMBL" id="CAG5140551.1"/>
    </source>
</evidence>
<dbReference type="InterPro" id="IPR004354">
    <property type="entry name" value="Meiotic_Rec114"/>
</dbReference>
<dbReference type="RefSeq" id="XP_043164264.1">
    <property type="nucleotide sequence ID" value="XM_043308329.1"/>
</dbReference>
<feature type="compositionally biased region" description="Polar residues" evidence="1">
    <location>
        <begin position="389"/>
        <end position="416"/>
    </location>
</feature>
<dbReference type="OrthoDB" id="5360255at2759"/>
<gene>
    <name evidence="2" type="ORF">ALTATR162_LOCUS735</name>
</gene>
<feature type="compositionally biased region" description="Low complexity" evidence="1">
    <location>
        <begin position="145"/>
        <end position="166"/>
    </location>
</feature>
<accession>A0A8J2HSJ1</accession>
<dbReference type="EMBL" id="CAJRGZ010000015">
    <property type="protein sequence ID" value="CAG5140551.1"/>
    <property type="molecule type" value="Genomic_DNA"/>
</dbReference>
<feature type="compositionally biased region" description="Low complexity" evidence="1">
    <location>
        <begin position="323"/>
        <end position="340"/>
    </location>
</feature>
<proteinExistence type="predicted"/>